<dbReference type="Proteomes" id="UP001595547">
    <property type="component" value="Unassembled WGS sequence"/>
</dbReference>
<proteinExistence type="predicted"/>
<organism evidence="1 2">
    <name type="scientific">Cypionkella sinensis</name>
    <dbReference type="NCBI Taxonomy" id="1756043"/>
    <lineage>
        <taxon>Bacteria</taxon>
        <taxon>Pseudomonadati</taxon>
        <taxon>Pseudomonadota</taxon>
        <taxon>Alphaproteobacteria</taxon>
        <taxon>Rhodobacterales</taxon>
        <taxon>Paracoccaceae</taxon>
        <taxon>Cypionkella</taxon>
    </lineage>
</organism>
<comment type="caution">
    <text evidence="1">The sequence shown here is derived from an EMBL/GenBank/DDBJ whole genome shotgun (WGS) entry which is preliminary data.</text>
</comment>
<evidence type="ECO:0000313" key="1">
    <source>
        <dbReference type="EMBL" id="MFC3180454.1"/>
    </source>
</evidence>
<name>A0ABV7IVD2_9RHOB</name>
<dbReference type="EMBL" id="JBHRTO010000001">
    <property type="protein sequence ID" value="MFC3180454.1"/>
    <property type="molecule type" value="Genomic_DNA"/>
</dbReference>
<dbReference type="RefSeq" id="WP_380072078.1">
    <property type="nucleotide sequence ID" value="NZ_JBHRTO010000001.1"/>
</dbReference>
<protein>
    <submittedName>
        <fullName evidence="1">Uncharacterized protein</fullName>
    </submittedName>
</protein>
<gene>
    <name evidence="1" type="ORF">ACFOGH_05600</name>
</gene>
<reference evidence="2" key="1">
    <citation type="journal article" date="2019" name="Int. J. Syst. Evol. Microbiol.">
        <title>The Global Catalogue of Microorganisms (GCM) 10K type strain sequencing project: providing services to taxonomists for standard genome sequencing and annotation.</title>
        <authorList>
            <consortium name="The Broad Institute Genomics Platform"/>
            <consortium name="The Broad Institute Genome Sequencing Center for Infectious Disease"/>
            <person name="Wu L."/>
            <person name="Ma J."/>
        </authorList>
    </citation>
    <scope>NUCLEOTIDE SEQUENCE [LARGE SCALE GENOMIC DNA]</scope>
    <source>
        <strain evidence="2">KCTC 52039</strain>
    </source>
</reference>
<sequence>MAKIINPAKRPLTLNTGHVVPADGELKTTNDVLRCTDNAPTLGGLALSGQITLEYDEEIDPDGVAVPLTVIEALPEAAAQAEADRQLAVAAEENAAGLKALAEKQEADAAPRKK</sequence>
<keyword evidence="2" id="KW-1185">Reference proteome</keyword>
<accession>A0ABV7IVD2</accession>
<evidence type="ECO:0000313" key="2">
    <source>
        <dbReference type="Proteomes" id="UP001595547"/>
    </source>
</evidence>